<keyword evidence="2" id="KW-1185">Reference proteome</keyword>
<protein>
    <submittedName>
        <fullName evidence="1">Uncharacterized protein</fullName>
    </submittedName>
</protein>
<sequence length="92" mass="10328">MTINTQPNTPVAFFYYGNRFLGAAKVETSIKAAFDVNREYCISLDRESLPYLPYCTHAEIVCVELDKELKIEPSNPIWNAENGHKACLNASA</sequence>
<proteinExistence type="predicted"/>
<dbReference type="AlphaFoldDB" id="A0A0M0HY25"/>
<name>A0A0M0HY25_9VIBR</name>
<dbReference type="Proteomes" id="UP000037530">
    <property type="component" value="Unassembled WGS sequence"/>
</dbReference>
<dbReference type="RefSeq" id="WP_053409897.1">
    <property type="nucleotide sequence ID" value="NZ_LHPI01000013.1"/>
</dbReference>
<accession>A0A0M0HY25</accession>
<reference evidence="2" key="1">
    <citation type="submission" date="2015-08" db="EMBL/GenBank/DDBJ databases">
        <title>Vibrio galatheae sp. nov., a novel member of the Vibrionaceae family isolated from the Solomon Islands.</title>
        <authorList>
            <person name="Giubergia S."/>
            <person name="Machado H."/>
            <person name="Mateiu R.V."/>
            <person name="Gram L."/>
        </authorList>
    </citation>
    <scope>NUCLEOTIDE SEQUENCE [LARGE SCALE GENOMIC DNA]</scope>
    <source>
        <strain evidence="2">DSM 19134</strain>
    </source>
</reference>
<dbReference type="PATRIC" id="fig|171383.3.peg.3039"/>
<dbReference type="OrthoDB" id="9946142at2"/>
<organism evidence="1 2">
    <name type="scientific">Vibrio hepatarius</name>
    <dbReference type="NCBI Taxonomy" id="171383"/>
    <lineage>
        <taxon>Bacteria</taxon>
        <taxon>Pseudomonadati</taxon>
        <taxon>Pseudomonadota</taxon>
        <taxon>Gammaproteobacteria</taxon>
        <taxon>Vibrionales</taxon>
        <taxon>Vibrionaceae</taxon>
        <taxon>Vibrio</taxon>
        <taxon>Vibrio oreintalis group</taxon>
    </lineage>
</organism>
<evidence type="ECO:0000313" key="2">
    <source>
        <dbReference type="Proteomes" id="UP000037530"/>
    </source>
</evidence>
<gene>
    <name evidence="1" type="ORF">AKJ31_14845</name>
</gene>
<dbReference type="EMBL" id="LHPI01000013">
    <property type="protein sequence ID" value="KOO06969.1"/>
    <property type="molecule type" value="Genomic_DNA"/>
</dbReference>
<comment type="caution">
    <text evidence="1">The sequence shown here is derived from an EMBL/GenBank/DDBJ whole genome shotgun (WGS) entry which is preliminary data.</text>
</comment>
<evidence type="ECO:0000313" key="1">
    <source>
        <dbReference type="EMBL" id="KOO06969.1"/>
    </source>
</evidence>